<accession>A0A8H7SKN7</accession>
<dbReference type="EMBL" id="JAEPRE010000159">
    <property type="protein sequence ID" value="KAG2231259.1"/>
    <property type="molecule type" value="Genomic_DNA"/>
</dbReference>
<evidence type="ECO:0000313" key="1">
    <source>
        <dbReference type="EMBL" id="KAG2231259.1"/>
    </source>
</evidence>
<gene>
    <name evidence="1" type="ORF">INT48_006834</name>
</gene>
<comment type="caution">
    <text evidence="1">The sequence shown here is derived from an EMBL/GenBank/DDBJ whole genome shotgun (WGS) entry which is preliminary data.</text>
</comment>
<reference evidence="1" key="1">
    <citation type="submission" date="2021-01" db="EMBL/GenBank/DDBJ databases">
        <title>Metabolic potential, ecology and presence of endohyphal bacteria is reflected in genomic diversity of Mucoromycotina.</title>
        <authorList>
            <person name="Muszewska A."/>
            <person name="Okrasinska A."/>
            <person name="Steczkiewicz K."/>
            <person name="Drgas O."/>
            <person name="Orlowska M."/>
            <person name="Perlinska-Lenart U."/>
            <person name="Aleksandrzak-Piekarczyk T."/>
            <person name="Szatraj K."/>
            <person name="Zielenkiewicz U."/>
            <person name="Pilsyk S."/>
            <person name="Malc E."/>
            <person name="Mieczkowski P."/>
            <person name="Kruszewska J.S."/>
            <person name="Biernat P."/>
            <person name="Pawlowska J."/>
        </authorList>
    </citation>
    <scope>NUCLEOTIDE SEQUENCE</scope>
    <source>
        <strain evidence="1">WA0000018081</strain>
    </source>
</reference>
<protein>
    <submittedName>
        <fullName evidence="1">Uncharacterized protein</fullName>
    </submittedName>
</protein>
<dbReference type="Proteomes" id="UP000613177">
    <property type="component" value="Unassembled WGS sequence"/>
</dbReference>
<organism evidence="1 2">
    <name type="scientific">Thamnidium elegans</name>
    <dbReference type="NCBI Taxonomy" id="101142"/>
    <lineage>
        <taxon>Eukaryota</taxon>
        <taxon>Fungi</taxon>
        <taxon>Fungi incertae sedis</taxon>
        <taxon>Mucoromycota</taxon>
        <taxon>Mucoromycotina</taxon>
        <taxon>Mucoromycetes</taxon>
        <taxon>Mucorales</taxon>
        <taxon>Mucorineae</taxon>
        <taxon>Mucoraceae</taxon>
        <taxon>Thamnidium</taxon>
    </lineage>
</organism>
<evidence type="ECO:0000313" key="2">
    <source>
        <dbReference type="Proteomes" id="UP000613177"/>
    </source>
</evidence>
<dbReference type="AlphaFoldDB" id="A0A8H7SKN7"/>
<sequence length="152" mass="17358">MDYKKQRIGEPLTVTNLSIKESHASLNDNSDSETIGPICNKRKHKFTQQYFNGPVLEKDEDVCMADIDKNDENIMDMLLDDLTSSFRHLNIHNIFIDTEMTEADDVEVSEIIDTEMSEADDVEVSEIIDTEMSEADDVEVSEIIDTEMTEVF</sequence>
<proteinExistence type="predicted"/>
<keyword evidence="2" id="KW-1185">Reference proteome</keyword>
<name>A0A8H7SKN7_9FUNG</name>